<dbReference type="Gene3D" id="2.110.10.10">
    <property type="entry name" value="Hemopexin-like domain"/>
    <property type="match status" value="1"/>
</dbReference>
<proteinExistence type="predicted"/>
<evidence type="ECO:0008006" key="3">
    <source>
        <dbReference type="Google" id="ProtNLM"/>
    </source>
</evidence>
<evidence type="ECO:0000313" key="1">
    <source>
        <dbReference type="EMBL" id="RSM72355.1"/>
    </source>
</evidence>
<dbReference type="AlphaFoldDB" id="A0A428YSZ1"/>
<gene>
    <name evidence="1" type="ORF">DMH04_42740</name>
</gene>
<reference evidence="1 2" key="1">
    <citation type="submission" date="2018-05" db="EMBL/GenBank/DDBJ databases">
        <title>Evolution of GPA BGCs.</title>
        <authorList>
            <person name="Waglechner N."/>
            <person name="Wright G.D."/>
        </authorList>
    </citation>
    <scope>NUCLEOTIDE SEQUENCE [LARGE SCALE GENOMIC DNA]</scope>
    <source>
        <strain evidence="1 2">A82846</strain>
    </source>
</reference>
<organism evidence="1 2">
    <name type="scientific">Kibdelosporangium aridum</name>
    <dbReference type="NCBI Taxonomy" id="2030"/>
    <lineage>
        <taxon>Bacteria</taxon>
        <taxon>Bacillati</taxon>
        <taxon>Actinomycetota</taxon>
        <taxon>Actinomycetes</taxon>
        <taxon>Pseudonocardiales</taxon>
        <taxon>Pseudonocardiaceae</taxon>
        <taxon>Kibdelosporangium</taxon>
    </lineage>
</organism>
<dbReference type="EMBL" id="QHKI01000060">
    <property type="protein sequence ID" value="RSM72355.1"/>
    <property type="molecule type" value="Genomic_DNA"/>
</dbReference>
<dbReference type="SUPFAM" id="SSF50923">
    <property type="entry name" value="Hemopexin-like domain"/>
    <property type="match status" value="1"/>
</dbReference>
<dbReference type="InterPro" id="IPR036375">
    <property type="entry name" value="Hemopexin-like_dom_sf"/>
</dbReference>
<accession>A0A428YSZ1</accession>
<protein>
    <recommendedName>
        <fullName evidence="3">Hemopexin</fullName>
    </recommendedName>
</protein>
<name>A0A428YSZ1_KIBAR</name>
<comment type="caution">
    <text evidence="1">The sequence shown here is derived from an EMBL/GenBank/DDBJ whole genome shotgun (WGS) entry which is preliminary data.</text>
</comment>
<sequence>MLAVAAVFGLVTPAAEARSAFRGFDAVATAVEPNGSWKHLALRGDQYVIFSDSGIFEGPAYIRHKWPFLPAHFTADVDAASVVRENNRWKYMFTQGTDRLIFFDTGIVEGPQFYPGKWPFLGAELYNGFDAVTAHMEGQSWIHLATAGENYAFFTDGRLIAGPGLIRNRWPWLPQQFMSYLDDAAVEVEQGRYKISFYKGAERLIFSDSRGIEELVDIRHKWPFLSAWLGA</sequence>
<dbReference type="Proteomes" id="UP000287547">
    <property type="component" value="Unassembled WGS sequence"/>
</dbReference>
<evidence type="ECO:0000313" key="2">
    <source>
        <dbReference type="Proteomes" id="UP000287547"/>
    </source>
</evidence>